<feature type="compositionally biased region" description="Pro residues" evidence="1">
    <location>
        <begin position="27"/>
        <end position="39"/>
    </location>
</feature>
<evidence type="ECO:0000313" key="2">
    <source>
        <dbReference type="EMBL" id="KAF2182038.1"/>
    </source>
</evidence>
<evidence type="ECO:0000313" key="3">
    <source>
        <dbReference type="Proteomes" id="UP000800200"/>
    </source>
</evidence>
<dbReference type="AlphaFoldDB" id="A0A6A6DV43"/>
<name>A0A6A6DV43_9PEZI</name>
<dbReference type="EMBL" id="ML994650">
    <property type="protein sequence ID" value="KAF2182038.1"/>
    <property type="molecule type" value="Genomic_DNA"/>
</dbReference>
<sequence length="104" mass="12012">MTNWYRIDDDLVEKVDEVDPAKKRNKPPLPDAAPPPPWDPLYIENPNQRGFANLPPGINKESPIELFKLFFTDDLVDKLCVYTNRNAELARAAAQETEKHQRRP</sequence>
<keyword evidence="3" id="KW-1185">Reference proteome</keyword>
<proteinExistence type="predicted"/>
<feature type="region of interest" description="Disordered" evidence="1">
    <location>
        <begin position="17"/>
        <end position="56"/>
    </location>
</feature>
<dbReference type="Proteomes" id="UP000800200">
    <property type="component" value="Unassembled WGS sequence"/>
</dbReference>
<protein>
    <recommendedName>
        <fullName evidence="4">PiggyBac transposable element-derived protein domain-containing protein</fullName>
    </recommendedName>
</protein>
<reference evidence="2" key="1">
    <citation type="journal article" date="2020" name="Stud. Mycol.">
        <title>101 Dothideomycetes genomes: a test case for predicting lifestyles and emergence of pathogens.</title>
        <authorList>
            <person name="Haridas S."/>
            <person name="Albert R."/>
            <person name="Binder M."/>
            <person name="Bloem J."/>
            <person name="Labutti K."/>
            <person name="Salamov A."/>
            <person name="Andreopoulos B."/>
            <person name="Baker S."/>
            <person name="Barry K."/>
            <person name="Bills G."/>
            <person name="Bluhm B."/>
            <person name="Cannon C."/>
            <person name="Castanera R."/>
            <person name="Culley D."/>
            <person name="Daum C."/>
            <person name="Ezra D."/>
            <person name="Gonzalez J."/>
            <person name="Henrissat B."/>
            <person name="Kuo A."/>
            <person name="Liang C."/>
            <person name="Lipzen A."/>
            <person name="Lutzoni F."/>
            <person name="Magnuson J."/>
            <person name="Mondo S."/>
            <person name="Nolan M."/>
            <person name="Ohm R."/>
            <person name="Pangilinan J."/>
            <person name="Park H.-J."/>
            <person name="Ramirez L."/>
            <person name="Alfaro M."/>
            <person name="Sun H."/>
            <person name="Tritt A."/>
            <person name="Yoshinaga Y."/>
            <person name="Zwiers L.-H."/>
            <person name="Turgeon B."/>
            <person name="Goodwin S."/>
            <person name="Spatafora J."/>
            <person name="Crous P."/>
            <person name="Grigoriev I."/>
        </authorList>
    </citation>
    <scope>NUCLEOTIDE SEQUENCE</scope>
    <source>
        <strain evidence="2">CBS 207.26</strain>
    </source>
</reference>
<gene>
    <name evidence="2" type="ORF">K469DRAFT_691650</name>
</gene>
<evidence type="ECO:0000256" key="1">
    <source>
        <dbReference type="SAM" id="MobiDB-lite"/>
    </source>
</evidence>
<dbReference type="OrthoDB" id="3938054at2759"/>
<evidence type="ECO:0008006" key="4">
    <source>
        <dbReference type="Google" id="ProtNLM"/>
    </source>
</evidence>
<organism evidence="2 3">
    <name type="scientific">Zopfia rhizophila CBS 207.26</name>
    <dbReference type="NCBI Taxonomy" id="1314779"/>
    <lineage>
        <taxon>Eukaryota</taxon>
        <taxon>Fungi</taxon>
        <taxon>Dikarya</taxon>
        <taxon>Ascomycota</taxon>
        <taxon>Pezizomycotina</taxon>
        <taxon>Dothideomycetes</taxon>
        <taxon>Dothideomycetes incertae sedis</taxon>
        <taxon>Zopfiaceae</taxon>
        <taxon>Zopfia</taxon>
    </lineage>
</organism>
<accession>A0A6A6DV43</accession>